<dbReference type="Proteomes" id="UP001150603">
    <property type="component" value="Unassembled WGS sequence"/>
</dbReference>
<dbReference type="EMBL" id="JANBPW010001261">
    <property type="protein sequence ID" value="KAJ1945324.1"/>
    <property type="molecule type" value="Genomic_DNA"/>
</dbReference>
<name>A0ACC1JBE9_9FUNG</name>
<keyword evidence="2" id="KW-1185">Reference proteome</keyword>
<accession>A0ACC1JBE9</accession>
<organism evidence="1 2">
    <name type="scientific">Linderina macrospora</name>
    <dbReference type="NCBI Taxonomy" id="4868"/>
    <lineage>
        <taxon>Eukaryota</taxon>
        <taxon>Fungi</taxon>
        <taxon>Fungi incertae sedis</taxon>
        <taxon>Zoopagomycota</taxon>
        <taxon>Kickxellomycotina</taxon>
        <taxon>Kickxellomycetes</taxon>
        <taxon>Kickxellales</taxon>
        <taxon>Kickxellaceae</taxon>
        <taxon>Linderina</taxon>
    </lineage>
</organism>
<evidence type="ECO:0000313" key="1">
    <source>
        <dbReference type="EMBL" id="KAJ1945324.1"/>
    </source>
</evidence>
<evidence type="ECO:0000313" key="2">
    <source>
        <dbReference type="Proteomes" id="UP001150603"/>
    </source>
</evidence>
<sequence length="267" mass="28190">MKLFTIATLALATTSQLVSGYAIKGDTVNCRSSPGTSSNVVRTYKKGDQVTLSCQTTGTSVSGNNLWDKTQHGCYVSDHYVQTGKNGYVAKKCSGGSTGGGSSSSSYCKSVNAAALNLIKEFEGFVSRPAPDPIGLPTVGYGHLCQTKGCKEVKFPLTKATAEALLKSDIPKYTCIGKYLNSKVKLNQNQWGALVSWVFNVGCGNAQSSTLVRRLNAGENPGNVIAGELPKWNKAGGHILAGLTRRRAAEVKLAKAPSSKQAYPKCA</sequence>
<comment type="caution">
    <text evidence="1">The sequence shown here is derived from an EMBL/GenBank/DDBJ whole genome shotgun (WGS) entry which is preliminary data.</text>
</comment>
<gene>
    <name evidence="1" type="ORF">FBU59_002341</name>
</gene>
<reference evidence="1" key="1">
    <citation type="submission" date="2022-07" db="EMBL/GenBank/DDBJ databases">
        <title>Phylogenomic reconstructions and comparative analyses of Kickxellomycotina fungi.</title>
        <authorList>
            <person name="Reynolds N.K."/>
            <person name="Stajich J.E."/>
            <person name="Barry K."/>
            <person name="Grigoriev I.V."/>
            <person name="Crous P."/>
            <person name="Smith M.E."/>
        </authorList>
    </citation>
    <scope>NUCLEOTIDE SEQUENCE</scope>
    <source>
        <strain evidence="1">NRRL 5244</strain>
    </source>
</reference>
<protein>
    <submittedName>
        <fullName evidence="1">Uncharacterized protein</fullName>
    </submittedName>
</protein>
<proteinExistence type="predicted"/>